<dbReference type="Proteomes" id="UP000195024">
    <property type="component" value="Unassembled WGS sequence"/>
</dbReference>
<comment type="caution">
    <text evidence="3">The sequence shown here is derived from an EMBL/GenBank/DDBJ whole genome shotgun (WGS) entry which is preliminary data.</text>
</comment>
<keyword evidence="1" id="KW-0812">Transmembrane</keyword>
<feature type="transmembrane region" description="Helical" evidence="1">
    <location>
        <begin position="42"/>
        <end position="65"/>
    </location>
</feature>
<dbReference type="AlphaFoldDB" id="A0A242KV91"/>
<dbReference type="EMBL" id="NGMS01000002">
    <property type="protein sequence ID" value="OTP25228.1"/>
    <property type="molecule type" value="Genomic_DNA"/>
</dbReference>
<keyword evidence="1" id="KW-1133">Transmembrane helix</keyword>
<dbReference type="Pfam" id="PF13786">
    <property type="entry name" value="DUF4179"/>
    <property type="match status" value="1"/>
</dbReference>
<dbReference type="RefSeq" id="WP_086335288.1">
    <property type="nucleotide sequence ID" value="NZ_CABHEA010000009.1"/>
</dbReference>
<dbReference type="InterPro" id="IPR025436">
    <property type="entry name" value="DUF4179"/>
</dbReference>
<sequence length="337" mass="38306">MNEDFEKELTNLKYNEEKIPREVKEKIDVAYQKIKTSKNRRINYRIILIASIAALVLIVVCISPITQAVGNYLKFGQFTSKKLVEGEFVHQLNSVVKDNEIEIKLEKAYIDQKQLGLYFIINLPEKSKLVSSKIDYYNLGFSIKEDGEVLFTNNSTEDSQVDSYTFNQYFDDSTNTLEISYLINSFENDFDTMEELSVEINKISGVNQGEKGAGKGFSKVEILTTEGNWPLPVNVQEMKNFQPIGFTGNVIETGNKAFGKAYPTMFVVEADQLNVAKNSTDIKLTYESEGKLKESNLLESRLSSEGKVLWYFDFIGYDEQGVLNVQIDGKDVIVLKK</sequence>
<evidence type="ECO:0000313" key="4">
    <source>
        <dbReference type="Proteomes" id="UP000195024"/>
    </source>
</evidence>
<keyword evidence="1" id="KW-0472">Membrane</keyword>
<name>A0A242KV91_ENTMU</name>
<reference evidence="3 4" key="1">
    <citation type="submission" date="2017-05" db="EMBL/GenBank/DDBJ databases">
        <title>The Genome Sequence of Enterococcus mundtii 6B1_DIV0119.</title>
        <authorList>
            <consortium name="The Broad Institute Genomics Platform"/>
            <consortium name="The Broad Institute Genomic Center for Infectious Diseases"/>
            <person name="Earl A."/>
            <person name="Manson A."/>
            <person name="Schwartman J."/>
            <person name="Gilmore M."/>
            <person name="Abouelleil A."/>
            <person name="Cao P."/>
            <person name="Chapman S."/>
            <person name="Cusick C."/>
            <person name="Shea T."/>
            <person name="Young S."/>
            <person name="Neafsey D."/>
            <person name="Nusbaum C."/>
            <person name="Birren B."/>
        </authorList>
    </citation>
    <scope>NUCLEOTIDE SEQUENCE [LARGE SCALE GENOMIC DNA]</scope>
    <source>
        <strain evidence="3 4">6B1_DIV0119</strain>
    </source>
</reference>
<evidence type="ECO:0000256" key="1">
    <source>
        <dbReference type="SAM" id="Phobius"/>
    </source>
</evidence>
<protein>
    <recommendedName>
        <fullName evidence="2">DUF4179 domain-containing protein</fullName>
    </recommendedName>
</protein>
<dbReference type="Gene3D" id="2.60.40.1630">
    <property type="entry name" value="bacillus anthracis domain"/>
    <property type="match status" value="1"/>
</dbReference>
<evidence type="ECO:0000313" key="3">
    <source>
        <dbReference type="EMBL" id="OTP25228.1"/>
    </source>
</evidence>
<organism evidence="3 4">
    <name type="scientific">Enterococcus mundtii</name>
    <dbReference type="NCBI Taxonomy" id="53346"/>
    <lineage>
        <taxon>Bacteria</taxon>
        <taxon>Bacillati</taxon>
        <taxon>Bacillota</taxon>
        <taxon>Bacilli</taxon>
        <taxon>Lactobacillales</taxon>
        <taxon>Enterococcaceae</taxon>
        <taxon>Enterococcus</taxon>
    </lineage>
</organism>
<evidence type="ECO:0000259" key="2">
    <source>
        <dbReference type="Pfam" id="PF13786"/>
    </source>
</evidence>
<gene>
    <name evidence="3" type="ORF">A5802_002381</name>
</gene>
<feature type="domain" description="DUF4179" evidence="2">
    <location>
        <begin position="40"/>
        <end position="121"/>
    </location>
</feature>
<accession>A0A242KV91</accession>
<proteinExistence type="predicted"/>